<evidence type="ECO:0000256" key="5">
    <source>
        <dbReference type="ARBA" id="ARBA00022967"/>
    </source>
</evidence>
<dbReference type="Pfam" id="PF00420">
    <property type="entry name" value="Oxidored_q2"/>
    <property type="match status" value="1"/>
</dbReference>
<keyword evidence="8 11" id="KW-0472">Membrane</keyword>
<evidence type="ECO:0000256" key="2">
    <source>
        <dbReference type="ARBA" id="ARBA00010519"/>
    </source>
</evidence>
<gene>
    <name evidence="12" type="primary">ND4L</name>
</gene>
<feature type="transmembrane region" description="Helical" evidence="11">
    <location>
        <begin position="28"/>
        <end position="48"/>
    </location>
</feature>
<evidence type="ECO:0000256" key="11">
    <source>
        <dbReference type="SAM" id="Phobius"/>
    </source>
</evidence>
<protein>
    <recommendedName>
        <fullName evidence="3">NADH-ubiquinone oxidoreductase chain 4L</fullName>
    </recommendedName>
    <alternativeName>
        <fullName evidence="9">NADH dehydrogenase subunit 4L</fullName>
    </alternativeName>
</protein>
<evidence type="ECO:0000256" key="10">
    <source>
        <dbReference type="ARBA" id="ARBA00049551"/>
    </source>
</evidence>
<organism evidence="12">
    <name type="scientific">Criotettix japonicus</name>
    <dbReference type="NCBI Taxonomy" id="2793210"/>
    <lineage>
        <taxon>Eukaryota</taxon>
        <taxon>Metazoa</taxon>
        <taxon>Ecdysozoa</taxon>
        <taxon>Arthropoda</taxon>
        <taxon>Hexapoda</taxon>
        <taxon>Insecta</taxon>
        <taxon>Pterygota</taxon>
        <taxon>Neoptera</taxon>
        <taxon>Polyneoptera</taxon>
        <taxon>Orthoptera</taxon>
        <taxon>Caelifera</taxon>
        <taxon>Acrididea</taxon>
        <taxon>Tetrigoidea</taxon>
        <taxon>Tetrigidae</taxon>
        <taxon>Scelimeninae</taxon>
        <taxon>Criotettix</taxon>
    </lineage>
</organism>
<dbReference type="InterPro" id="IPR039428">
    <property type="entry name" value="NUOK/Mnh_C1-like"/>
</dbReference>
<sequence>MMLIYLFMIFFSGFYVFSSFRKHLLLMLLGLEYMVLGLFIFIFFYLNIYGYVSYFLVIYLIFSVCEGVLGLSVLVSMVRNMGNDYLISSYLFLC</sequence>
<evidence type="ECO:0000313" key="12">
    <source>
        <dbReference type="EMBL" id="QPK42043.1"/>
    </source>
</evidence>
<evidence type="ECO:0000256" key="7">
    <source>
        <dbReference type="ARBA" id="ARBA00023027"/>
    </source>
</evidence>
<comment type="catalytic activity">
    <reaction evidence="10">
        <text>a ubiquinone + NADH + 5 H(+)(in) = a ubiquinol + NAD(+) + 4 H(+)(out)</text>
        <dbReference type="Rhea" id="RHEA:29091"/>
        <dbReference type="Rhea" id="RHEA-COMP:9565"/>
        <dbReference type="Rhea" id="RHEA-COMP:9566"/>
        <dbReference type="ChEBI" id="CHEBI:15378"/>
        <dbReference type="ChEBI" id="CHEBI:16389"/>
        <dbReference type="ChEBI" id="CHEBI:17976"/>
        <dbReference type="ChEBI" id="CHEBI:57540"/>
        <dbReference type="ChEBI" id="CHEBI:57945"/>
        <dbReference type="EC" id="7.1.1.2"/>
    </reaction>
</comment>
<feature type="transmembrane region" description="Helical" evidence="11">
    <location>
        <begin position="55"/>
        <end position="78"/>
    </location>
</feature>
<dbReference type="EMBL" id="MT162542">
    <property type="protein sequence ID" value="QPK42043.1"/>
    <property type="molecule type" value="Genomic_DNA"/>
</dbReference>
<accession>A0A7U3STR3</accession>
<evidence type="ECO:0000256" key="4">
    <source>
        <dbReference type="ARBA" id="ARBA00022692"/>
    </source>
</evidence>
<keyword evidence="4 11" id="KW-0812">Transmembrane</keyword>
<dbReference type="Gene3D" id="1.10.287.3510">
    <property type="match status" value="1"/>
</dbReference>
<geneLocation type="mitochondrion" evidence="12"/>
<dbReference type="AlphaFoldDB" id="A0A7U3STR3"/>
<keyword evidence="7" id="KW-0520">NAD</keyword>
<dbReference type="GO" id="GO:0008137">
    <property type="term" value="F:NADH dehydrogenase (ubiquinone) activity"/>
    <property type="evidence" value="ECO:0007669"/>
    <property type="project" value="UniProtKB-EC"/>
</dbReference>
<evidence type="ECO:0000256" key="1">
    <source>
        <dbReference type="ARBA" id="ARBA00004141"/>
    </source>
</evidence>
<keyword evidence="5" id="KW-1278">Translocase</keyword>
<comment type="subcellular location">
    <subcellularLocation>
        <location evidence="1">Membrane</location>
        <topology evidence="1">Multi-pass membrane protein</topology>
    </subcellularLocation>
</comment>
<comment type="similarity">
    <text evidence="2">Belongs to the complex I subunit 4L family.</text>
</comment>
<name>A0A7U3STR3_9ORTH</name>
<keyword evidence="12" id="KW-0496">Mitochondrion</keyword>
<evidence type="ECO:0000256" key="6">
    <source>
        <dbReference type="ARBA" id="ARBA00022989"/>
    </source>
</evidence>
<evidence type="ECO:0000256" key="8">
    <source>
        <dbReference type="ARBA" id="ARBA00023136"/>
    </source>
</evidence>
<dbReference type="GO" id="GO:0016020">
    <property type="term" value="C:membrane"/>
    <property type="evidence" value="ECO:0007669"/>
    <property type="project" value="UniProtKB-SubCell"/>
</dbReference>
<proteinExistence type="inferred from homology"/>
<keyword evidence="6 11" id="KW-1133">Transmembrane helix</keyword>
<evidence type="ECO:0000256" key="3">
    <source>
        <dbReference type="ARBA" id="ARBA00016612"/>
    </source>
</evidence>
<evidence type="ECO:0000256" key="9">
    <source>
        <dbReference type="ARBA" id="ARBA00031586"/>
    </source>
</evidence>
<reference evidence="12" key="1">
    <citation type="submission" date="2020-03" db="EMBL/GenBank/DDBJ databases">
        <title>The mitochondrial genomes of eight Scelimeninae species (Orthoptera: Tetrigoidea): deep insights into structural characteristics and phylogenetic implications.</title>
        <authorList>
            <person name="Li R."/>
            <person name="Li X.-D."/>
        </authorList>
    </citation>
    <scope>NUCLEOTIDE SEQUENCE</scope>
</reference>